<dbReference type="AlphaFoldDB" id="R0KTK2"/>
<reference evidence="1 2" key="1">
    <citation type="journal article" date="2013" name="BMC Genomics">
        <title>Comparative genomics of parasitic silkworm microsporidia reveal an association between genome expansion and host adaptation.</title>
        <authorList>
            <person name="Pan G."/>
            <person name="Xu J."/>
            <person name="Li T."/>
            <person name="Xia Q."/>
            <person name="Liu S.L."/>
            <person name="Zhang G."/>
            <person name="Li S."/>
            <person name="Li C."/>
            <person name="Liu H."/>
            <person name="Yang L."/>
            <person name="Liu T."/>
            <person name="Zhang X."/>
            <person name="Wu Z."/>
            <person name="Fan W."/>
            <person name="Dang X."/>
            <person name="Xiang H."/>
            <person name="Tao M."/>
            <person name="Li Y."/>
            <person name="Hu J."/>
            <person name="Li Z."/>
            <person name="Lin L."/>
            <person name="Luo J."/>
            <person name="Geng L."/>
            <person name="Wang L."/>
            <person name="Long M."/>
            <person name="Wan Y."/>
            <person name="He N."/>
            <person name="Zhang Z."/>
            <person name="Lu C."/>
            <person name="Keeling P.J."/>
            <person name="Wang J."/>
            <person name="Xiang Z."/>
            <person name="Zhou Z."/>
        </authorList>
    </citation>
    <scope>NUCLEOTIDE SEQUENCE [LARGE SCALE GENOMIC DNA]</scope>
    <source>
        <strain evidence="2">CQ1 / CVCC 102059</strain>
    </source>
</reference>
<protein>
    <submittedName>
        <fullName evidence="1">Uncharacterized protein</fullName>
    </submittedName>
</protein>
<dbReference type="VEuPathDB" id="MicrosporidiaDB:NBO_36g0007"/>
<proteinExistence type="predicted"/>
<keyword evidence="2" id="KW-1185">Reference proteome</keyword>
<evidence type="ECO:0000313" key="1">
    <source>
        <dbReference type="EMBL" id="EOB14146.1"/>
    </source>
</evidence>
<evidence type="ECO:0000313" key="2">
    <source>
        <dbReference type="Proteomes" id="UP000016927"/>
    </source>
</evidence>
<dbReference type="EMBL" id="KB908944">
    <property type="protein sequence ID" value="EOB14146.1"/>
    <property type="molecule type" value="Genomic_DNA"/>
</dbReference>
<gene>
    <name evidence="1" type="ORF">NBO_36g0007</name>
</gene>
<organism evidence="1 2">
    <name type="scientific">Nosema bombycis (strain CQ1 / CVCC 102059)</name>
    <name type="common">Microsporidian parasite</name>
    <name type="synonym">Pebrine of silkworm</name>
    <dbReference type="NCBI Taxonomy" id="578461"/>
    <lineage>
        <taxon>Eukaryota</taxon>
        <taxon>Fungi</taxon>
        <taxon>Fungi incertae sedis</taxon>
        <taxon>Microsporidia</taxon>
        <taxon>Nosematidae</taxon>
        <taxon>Nosema</taxon>
    </lineage>
</organism>
<accession>R0KTK2</accession>
<sequence length="238" mass="28952">MFKSIRNNYDYVKHTQNHINAFKEIEDKLPDIEDIYNRDIYIKYLKICFKSIYCFTSFFSDEKFFKTPEISQTVINNINSKLTDINKFINGHKRALDVIDTNINETHFKTLSDDIISFKESIDQEVIYYKAYNDFRKEHYLDSVSDTRSKISEFFDIFRSTKRKITRMSEDDFQDEKNPFNDDYIKEITEFFKNIFVNIEKYEKLTTNYFKALNDVEHFQSILFPSLKENFKNFEYYY</sequence>
<dbReference type="HOGENOM" id="CLU_071358_0_0_1"/>
<dbReference type="Proteomes" id="UP000016927">
    <property type="component" value="Unassembled WGS sequence"/>
</dbReference>
<name>R0KTK2_NOSB1</name>